<sequence>MSASALFLTRFSGRRAGTRESNPSSEESLVPPSSPSALLGPVPPLARSRAVCPRRLAQRQRGPRPLPIRIYTRHAPLRHIQRSGHWHARIPSPAVSCAAPIVPRQSQSRTYEVQDTTASLGARGGPRQSSRPAASHCSVVVVSSRRCPARWLLAAARLRCCAWLMPSVAVAAARANISAGTDLLRYRLHVQAHLPSAWQGPPRAPDSEGLFGEAAVVAARAPSPPPALHHSPCRRRSSEILGPAIAVNPSSSLSSPPDTPALPLQRSLLGIRAKQALPVLSSVGLLNPVGWTQQRAPPRLRRLQ</sequence>
<evidence type="ECO:0000313" key="2">
    <source>
        <dbReference type="Proteomes" id="UP001638806"/>
    </source>
</evidence>
<proteinExistence type="predicted"/>
<name>A0ACC4D9F4_PURLI</name>
<reference evidence="1" key="1">
    <citation type="submission" date="2024-12" db="EMBL/GenBank/DDBJ databases">
        <title>Comparative genomics and development of molecular markers within Purpureocillium lilacinum and among Purpureocillium species.</title>
        <authorList>
            <person name="Yeh Z.-Y."/>
            <person name="Ni N.-T."/>
            <person name="Lo P.-H."/>
            <person name="Mushyakhwo K."/>
            <person name="Lin C.-F."/>
            <person name="Nai Y.-S."/>
        </authorList>
    </citation>
    <scope>NUCLEOTIDE SEQUENCE</scope>
    <source>
        <strain evidence="1">NCHU-NPUST-175</strain>
    </source>
</reference>
<evidence type="ECO:0000313" key="1">
    <source>
        <dbReference type="EMBL" id="KAL3951905.1"/>
    </source>
</evidence>
<gene>
    <name evidence="1" type="ORF">ACCO45_013622</name>
</gene>
<dbReference type="EMBL" id="JBGNUJ010000013">
    <property type="protein sequence ID" value="KAL3951905.1"/>
    <property type="molecule type" value="Genomic_DNA"/>
</dbReference>
<keyword evidence="2" id="KW-1185">Reference proteome</keyword>
<protein>
    <submittedName>
        <fullName evidence="1">Uncharacterized protein</fullName>
    </submittedName>
</protein>
<accession>A0ACC4D9F4</accession>
<organism evidence="1 2">
    <name type="scientific">Purpureocillium lilacinum</name>
    <name type="common">Paecilomyces lilacinus</name>
    <dbReference type="NCBI Taxonomy" id="33203"/>
    <lineage>
        <taxon>Eukaryota</taxon>
        <taxon>Fungi</taxon>
        <taxon>Dikarya</taxon>
        <taxon>Ascomycota</taxon>
        <taxon>Pezizomycotina</taxon>
        <taxon>Sordariomycetes</taxon>
        <taxon>Hypocreomycetidae</taxon>
        <taxon>Hypocreales</taxon>
        <taxon>Ophiocordycipitaceae</taxon>
        <taxon>Purpureocillium</taxon>
    </lineage>
</organism>
<dbReference type="Proteomes" id="UP001638806">
    <property type="component" value="Unassembled WGS sequence"/>
</dbReference>
<comment type="caution">
    <text evidence="1">The sequence shown here is derived from an EMBL/GenBank/DDBJ whole genome shotgun (WGS) entry which is preliminary data.</text>
</comment>